<keyword evidence="1" id="KW-0479">Metal-binding</keyword>
<dbReference type="Gene3D" id="3.40.630.10">
    <property type="entry name" value="Zn peptidases"/>
    <property type="match status" value="1"/>
</dbReference>
<dbReference type="GO" id="GO:0016787">
    <property type="term" value="F:hydrolase activity"/>
    <property type="evidence" value="ECO:0007669"/>
    <property type="project" value="UniProtKB-KW"/>
</dbReference>
<dbReference type="InterPro" id="IPR017439">
    <property type="entry name" value="Amidohydrolase"/>
</dbReference>
<dbReference type="NCBIfam" id="TIGR01891">
    <property type="entry name" value="amidohydrolases"/>
    <property type="match status" value="1"/>
</dbReference>
<feature type="domain" description="Peptidase M20 dimerisation" evidence="2">
    <location>
        <begin position="194"/>
        <end position="288"/>
    </location>
</feature>
<dbReference type="InterPro" id="IPR036264">
    <property type="entry name" value="Bact_exopeptidase_dim_dom"/>
</dbReference>
<feature type="binding site" evidence="1">
    <location>
        <position position="172"/>
    </location>
    <ligand>
        <name>Mn(2+)</name>
        <dbReference type="ChEBI" id="CHEBI:29035"/>
        <label>2</label>
    </ligand>
</feature>
<dbReference type="PANTHER" id="PTHR11014">
    <property type="entry name" value="PEPTIDASE M20 FAMILY MEMBER"/>
    <property type="match status" value="1"/>
</dbReference>
<feature type="binding site" evidence="1">
    <location>
        <position position="375"/>
    </location>
    <ligand>
        <name>Mn(2+)</name>
        <dbReference type="ChEBI" id="CHEBI:29035"/>
        <label>2</label>
    </ligand>
</feature>
<evidence type="ECO:0000256" key="1">
    <source>
        <dbReference type="PIRSR" id="PIRSR005962-1"/>
    </source>
</evidence>
<dbReference type="Pfam" id="PF01546">
    <property type="entry name" value="Peptidase_M20"/>
    <property type="match status" value="1"/>
</dbReference>
<dbReference type="GO" id="GO:0046872">
    <property type="term" value="F:metal ion binding"/>
    <property type="evidence" value="ECO:0007669"/>
    <property type="project" value="UniProtKB-KW"/>
</dbReference>
<gene>
    <name evidence="3" type="ORF">SAMN05421854_12378</name>
</gene>
<organism evidence="3 4">
    <name type="scientific">Amycolatopsis rubida</name>
    <dbReference type="NCBI Taxonomy" id="112413"/>
    <lineage>
        <taxon>Bacteria</taxon>
        <taxon>Bacillati</taxon>
        <taxon>Actinomycetota</taxon>
        <taxon>Actinomycetes</taxon>
        <taxon>Pseudonocardiales</taxon>
        <taxon>Pseudonocardiaceae</taxon>
        <taxon>Amycolatopsis</taxon>
    </lineage>
</organism>
<dbReference type="Gene3D" id="3.30.70.360">
    <property type="match status" value="1"/>
</dbReference>
<dbReference type="PANTHER" id="PTHR11014:SF63">
    <property type="entry name" value="METALLOPEPTIDASE, PUTATIVE (AFU_ORTHOLOGUE AFUA_6G09600)-RELATED"/>
    <property type="match status" value="1"/>
</dbReference>
<dbReference type="AlphaFoldDB" id="A0A1I6B5M6"/>
<dbReference type="InterPro" id="IPR011650">
    <property type="entry name" value="Peptidase_M20_dimer"/>
</dbReference>
<comment type="cofactor">
    <cofactor evidence="1">
        <name>Mn(2+)</name>
        <dbReference type="ChEBI" id="CHEBI:29035"/>
    </cofactor>
    <text evidence="1">The Mn(2+) ion enhances activity.</text>
</comment>
<feature type="binding site" evidence="1">
    <location>
        <position position="108"/>
    </location>
    <ligand>
        <name>Mn(2+)</name>
        <dbReference type="ChEBI" id="CHEBI:29035"/>
        <label>2</label>
    </ligand>
</feature>
<evidence type="ECO:0000313" key="4">
    <source>
        <dbReference type="Proteomes" id="UP000199137"/>
    </source>
</evidence>
<dbReference type="PIRSF" id="PIRSF005962">
    <property type="entry name" value="Pept_M20D_amidohydro"/>
    <property type="match status" value="1"/>
</dbReference>
<keyword evidence="1" id="KW-0464">Manganese</keyword>
<reference evidence="4" key="1">
    <citation type="submission" date="2016-10" db="EMBL/GenBank/DDBJ databases">
        <authorList>
            <person name="Varghese N."/>
            <person name="Submissions S."/>
        </authorList>
    </citation>
    <scope>NUCLEOTIDE SEQUENCE [LARGE SCALE GENOMIC DNA]</scope>
    <source>
        <strain evidence="4">DSM 44637</strain>
    </source>
</reference>
<dbReference type="Pfam" id="PF07687">
    <property type="entry name" value="M20_dimer"/>
    <property type="match status" value="1"/>
</dbReference>
<evidence type="ECO:0000259" key="2">
    <source>
        <dbReference type="Pfam" id="PF07687"/>
    </source>
</evidence>
<protein>
    <submittedName>
        <fullName evidence="3">Hippurate hydrolase</fullName>
    </submittedName>
</protein>
<dbReference type="Proteomes" id="UP000199137">
    <property type="component" value="Unassembled WGS sequence"/>
</dbReference>
<proteinExistence type="predicted"/>
<dbReference type="SUPFAM" id="SSF55031">
    <property type="entry name" value="Bacterial exopeptidase dimerisation domain"/>
    <property type="match status" value="1"/>
</dbReference>
<dbReference type="CDD" id="cd03886">
    <property type="entry name" value="M20_Acy1"/>
    <property type="match status" value="1"/>
</dbReference>
<accession>A0A1I6B5M6</accession>
<sequence length="403" mass="42185">MHGVDLLDDARALLPDLARLREELHREPEVGLNLPRTQERVLEELSGLPLEISTGVRTTSVTAVLRGTARKRPAEPSTVLLRGDMDALPVRERSGEDFASANGSMHACGHDLHTAGLVGAARLLSAHRDRLSGDVVFMFQPGEEGHDGARVMIEEGVLTAAGRRPDHAYALHVVPHRLPSGLVSARAGTTLFASYTLEVVVRGTGGHGATPHEAKDPVVAAAEMVSVLQTAVTRSFDVSSPVIVTVGVLRAGTAANIIPDHASFDATVRAVDPDAEPRLREVFTRYLTGIAAAHGVVADVRLVPGYPATVNDAGEAEHVGAVAQELFGAECFDAPSHPTQGSEDFSRVLQEVPGALMFLGAHAPGADPAAAAANHSPLARFDSAVLGRSAALLAGLAAERLCA</sequence>
<dbReference type="InterPro" id="IPR002933">
    <property type="entry name" value="Peptidase_M20"/>
</dbReference>
<feature type="binding site" evidence="1">
    <location>
        <position position="110"/>
    </location>
    <ligand>
        <name>Mn(2+)</name>
        <dbReference type="ChEBI" id="CHEBI:29035"/>
        <label>2</label>
    </ligand>
</feature>
<dbReference type="EMBL" id="FOWC01000023">
    <property type="protein sequence ID" value="SFQ76225.1"/>
    <property type="molecule type" value="Genomic_DNA"/>
</dbReference>
<dbReference type="STRING" id="112413.SAMN05421854_12378"/>
<name>A0A1I6B5M6_9PSEU</name>
<keyword evidence="3" id="KW-0378">Hydrolase</keyword>
<evidence type="ECO:0000313" key="3">
    <source>
        <dbReference type="EMBL" id="SFQ76225.1"/>
    </source>
</evidence>
<dbReference type="SUPFAM" id="SSF53187">
    <property type="entry name" value="Zn-dependent exopeptidases"/>
    <property type="match status" value="1"/>
</dbReference>
<feature type="binding site" evidence="1">
    <location>
        <position position="144"/>
    </location>
    <ligand>
        <name>Mn(2+)</name>
        <dbReference type="ChEBI" id="CHEBI:29035"/>
        <label>2</label>
    </ligand>
</feature>